<evidence type="ECO:0000259" key="19">
    <source>
        <dbReference type="Pfam" id="PF13614"/>
    </source>
</evidence>
<dbReference type="SUPFAM" id="SSF52540">
    <property type="entry name" value="P-loop containing nucleoside triphosphate hydrolases"/>
    <property type="match status" value="1"/>
</dbReference>
<evidence type="ECO:0000256" key="7">
    <source>
        <dbReference type="ARBA" id="ARBA00022679"/>
    </source>
</evidence>
<keyword evidence="13 17" id="KW-0472">Membrane</keyword>
<evidence type="ECO:0000256" key="3">
    <source>
        <dbReference type="ARBA" id="ARBA00008883"/>
    </source>
</evidence>
<evidence type="ECO:0000313" key="21">
    <source>
        <dbReference type="EMBL" id="MXN20782.1"/>
    </source>
</evidence>
<dbReference type="EMBL" id="WUMU01000035">
    <property type="protein sequence ID" value="MXN20782.1"/>
    <property type="molecule type" value="Genomic_DNA"/>
</dbReference>
<dbReference type="InterPro" id="IPR003856">
    <property type="entry name" value="LPS_length_determ_N"/>
</dbReference>
<comment type="subcellular location">
    <subcellularLocation>
        <location evidence="1">Cell inner membrane</location>
        <topology evidence="1">Multi-pass membrane protein</topology>
    </subcellularLocation>
</comment>
<evidence type="ECO:0000256" key="4">
    <source>
        <dbReference type="ARBA" id="ARBA00011903"/>
    </source>
</evidence>
<dbReference type="InterPro" id="IPR027417">
    <property type="entry name" value="P-loop_NTPase"/>
</dbReference>
<evidence type="ECO:0000256" key="14">
    <source>
        <dbReference type="ARBA" id="ARBA00023137"/>
    </source>
</evidence>
<keyword evidence="12 17" id="KW-1133">Transmembrane helix</keyword>
<evidence type="ECO:0000256" key="11">
    <source>
        <dbReference type="ARBA" id="ARBA00022840"/>
    </source>
</evidence>
<evidence type="ECO:0000256" key="6">
    <source>
        <dbReference type="ARBA" id="ARBA00022519"/>
    </source>
</evidence>
<keyword evidence="22" id="KW-1185">Reference proteome</keyword>
<dbReference type="Gene3D" id="3.40.50.300">
    <property type="entry name" value="P-loop containing nucleotide triphosphate hydrolases"/>
    <property type="match status" value="1"/>
</dbReference>
<comment type="caution">
    <text evidence="21">The sequence shown here is derived from an EMBL/GenBank/DDBJ whole genome shotgun (WGS) entry which is preliminary data.</text>
</comment>
<keyword evidence="14" id="KW-0829">Tyrosine-protein kinase</keyword>
<dbReference type="InterPro" id="IPR005702">
    <property type="entry name" value="Wzc-like_C"/>
</dbReference>
<dbReference type="PANTHER" id="PTHR32309">
    <property type="entry name" value="TYROSINE-PROTEIN KINASE"/>
    <property type="match status" value="1"/>
</dbReference>
<comment type="similarity">
    <text evidence="2">Belongs to the CpsD/CapB family.</text>
</comment>
<keyword evidence="7 21" id="KW-0808">Transferase</keyword>
<evidence type="ECO:0000259" key="18">
    <source>
        <dbReference type="Pfam" id="PF02706"/>
    </source>
</evidence>
<evidence type="ECO:0000313" key="22">
    <source>
        <dbReference type="Proteomes" id="UP000477911"/>
    </source>
</evidence>
<organism evidence="21 22">
    <name type="scientific">Pseudooceanicola albus</name>
    <dbReference type="NCBI Taxonomy" id="2692189"/>
    <lineage>
        <taxon>Bacteria</taxon>
        <taxon>Pseudomonadati</taxon>
        <taxon>Pseudomonadota</taxon>
        <taxon>Alphaproteobacteria</taxon>
        <taxon>Rhodobacterales</taxon>
        <taxon>Paracoccaceae</taxon>
        <taxon>Pseudooceanicola</taxon>
    </lineage>
</organism>
<name>A0A6L7GAS6_9RHOB</name>
<keyword evidence="16" id="KW-0175">Coiled coil</keyword>
<evidence type="ECO:0000256" key="15">
    <source>
        <dbReference type="ARBA" id="ARBA00051245"/>
    </source>
</evidence>
<dbReference type="CDD" id="cd05387">
    <property type="entry name" value="BY-kinase"/>
    <property type="match status" value="1"/>
</dbReference>
<keyword evidence="6" id="KW-0997">Cell inner membrane</keyword>
<dbReference type="GO" id="GO:0005524">
    <property type="term" value="F:ATP binding"/>
    <property type="evidence" value="ECO:0007669"/>
    <property type="project" value="UniProtKB-KW"/>
</dbReference>
<dbReference type="Proteomes" id="UP000477911">
    <property type="component" value="Unassembled WGS sequence"/>
</dbReference>
<dbReference type="GO" id="GO:0005886">
    <property type="term" value="C:plasma membrane"/>
    <property type="evidence" value="ECO:0007669"/>
    <property type="project" value="UniProtKB-SubCell"/>
</dbReference>
<proteinExistence type="inferred from homology"/>
<evidence type="ECO:0000256" key="5">
    <source>
        <dbReference type="ARBA" id="ARBA00022475"/>
    </source>
</evidence>
<reference evidence="21 22" key="1">
    <citation type="submission" date="2019-12" db="EMBL/GenBank/DDBJ databases">
        <authorList>
            <person name="Li M."/>
        </authorList>
    </citation>
    <scope>NUCLEOTIDE SEQUENCE [LARGE SCALE GENOMIC DNA]</scope>
    <source>
        <strain evidence="21 22">GBMRC 2024</strain>
    </source>
</reference>
<feature type="domain" description="Tyrosine-protein kinase G-rich" evidence="20">
    <location>
        <begin position="361"/>
        <end position="437"/>
    </location>
</feature>
<dbReference type="GO" id="GO:0004715">
    <property type="term" value="F:non-membrane spanning protein tyrosine kinase activity"/>
    <property type="evidence" value="ECO:0007669"/>
    <property type="project" value="UniProtKB-EC"/>
</dbReference>
<dbReference type="AlphaFoldDB" id="A0A6L7GAS6"/>
<gene>
    <name evidence="21" type="ORF">GR170_23385</name>
</gene>
<evidence type="ECO:0000256" key="8">
    <source>
        <dbReference type="ARBA" id="ARBA00022692"/>
    </source>
</evidence>
<keyword evidence="10 21" id="KW-0418">Kinase</keyword>
<dbReference type="InterPro" id="IPR025669">
    <property type="entry name" value="AAA_dom"/>
</dbReference>
<evidence type="ECO:0000256" key="12">
    <source>
        <dbReference type="ARBA" id="ARBA00022989"/>
    </source>
</evidence>
<evidence type="ECO:0000259" key="20">
    <source>
        <dbReference type="Pfam" id="PF13807"/>
    </source>
</evidence>
<dbReference type="Pfam" id="PF02706">
    <property type="entry name" value="Wzz"/>
    <property type="match status" value="1"/>
</dbReference>
<accession>A0A6L7GAS6</accession>
<comment type="catalytic activity">
    <reaction evidence="15">
        <text>L-tyrosyl-[protein] + ATP = O-phospho-L-tyrosyl-[protein] + ADP + H(+)</text>
        <dbReference type="Rhea" id="RHEA:10596"/>
        <dbReference type="Rhea" id="RHEA-COMP:10136"/>
        <dbReference type="Rhea" id="RHEA-COMP:20101"/>
        <dbReference type="ChEBI" id="CHEBI:15378"/>
        <dbReference type="ChEBI" id="CHEBI:30616"/>
        <dbReference type="ChEBI" id="CHEBI:46858"/>
        <dbReference type="ChEBI" id="CHEBI:61978"/>
        <dbReference type="ChEBI" id="CHEBI:456216"/>
        <dbReference type="EC" id="2.7.10.2"/>
    </reaction>
</comment>
<evidence type="ECO:0000256" key="2">
    <source>
        <dbReference type="ARBA" id="ARBA00007316"/>
    </source>
</evidence>
<dbReference type="Pfam" id="PF13614">
    <property type="entry name" value="AAA_31"/>
    <property type="match status" value="1"/>
</dbReference>
<dbReference type="EC" id="2.7.10.2" evidence="4"/>
<keyword evidence="5" id="KW-1003">Cell membrane</keyword>
<feature type="coiled-coil region" evidence="16">
    <location>
        <begin position="221"/>
        <end position="270"/>
    </location>
</feature>
<evidence type="ECO:0000256" key="10">
    <source>
        <dbReference type="ARBA" id="ARBA00022777"/>
    </source>
</evidence>
<comment type="similarity">
    <text evidence="3">Belongs to the etk/wzc family.</text>
</comment>
<dbReference type="PANTHER" id="PTHR32309:SF13">
    <property type="entry name" value="FERRIC ENTEROBACTIN TRANSPORT PROTEIN FEPE"/>
    <property type="match status" value="1"/>
</dbReference>
<dbReference type="InterPro" id="IPR032807">
    <property type="entry name" value="GNVR"/>
</dbReference>
<feature type="transmembrane region" description="Helical" evidence="17">
    <location>
        <begin position="415"/>
        <end position="434"/>
    </location>
</feature>
<dbReference type="Pfam" id="PF13807">
    <property type="entry name" value="GNVR"/>
    <property type="match status" value="1"/>
</dbReference>
<keyword evidence="9" id="KW-0547">Nucleotide-binding</keyword>
<evidence type="ECO:0000256" key="9">
    <source>
        <dbReference type="ARBA" id="ARBA00022741"/>
    </source>
</evidence>
<keyword evidence="11" id="KW-0067">ATP-binding</keyword>
<dbReference type="InterPro" id="IPR050445">
    <property type="entry name" value="Bact_polysacc_biosynth/exp"/>
</dbReference>
<sequence length="706" mass="77914">MKKAEAAVEDSSIDFSGTMSTLWRGKWIILGCIVACMLLGAYQAYFRATPLYESSSVVMLESRQEQVVDLESVIGGLSADASVINTEVQVLKSRSLLGKVVDKLKLTEDPEFNTTLVPSGFLGSVIGGIKKLIPGESDPANGMNDKTHAEVIRDATVSELLNHLTVRNLAQSLVFEIKIETTSAQKSKLIADTMADLYIQNQLEVKFDATEQATSWLTDRVSQLQTELEAAESKVNDFKGKTDVISPDALAAMDRQLKDTRERITNTQDSLAANQKTMAAVQSAQSPADKAAALGDDQLQRMAQNLDQDGVQAAFDTRFQQVFTRLQVSVLRDQSQIKTLQASEADLQKQINSQSADLITLQQLTREADASRMLYEYFLSRLKETSAQQGIQQADSRVLSHAVMPRMPSSPNKKMVLVLSALLGFFAGVAFVLLREARNNTFRNATDLERYTGYAVLGQVPIIPARRRKDSIHYLAEKPTSQAAEAIRNLRTSLLLSNVDQPPQVIMTSSSFPGEGKTTVSLALAQNFSGIDKKVLFIEGDVRRRMLSQYVEMKDHPGLISVLTGKMPLREAVFRDETINADILIGEESSSNAADVFSSARFTALIEEARKLYDFIVIDTPPVMVVPDARVIAQNVDAVIFVVKWDSTHRPQVVDAINQFETVNRPVAGVVLNQINTRKMMSYGYGGYGAYGGYGYHKQASKYYNN</sequence>
<feature type="domain" description="AAA" evidence="19">
    <location>
        <begin position="511"/>
        <end position="629"/>
    </location>
</feature>
<dbReference type="RefSeq" id="WP_160896904.1">
    <property type="nucleotide sequence ID" value="NZ_WUMU01000035.1"/>
</dbReference>
<feature type="transmembrane region" description="Helical" evidence="17">
    <location>
        <begin position="27"/>
        <end position="46"/>
    </location>
</feature>
<feature type="domain" description="Polysaccharide chain length determinant N-terminal" evidence="18">
    <location>
        <begin position="12"/>
        <end position="104"/>
    </location>
</feature>
<evidence type="ECO:0000256" key="17">
    <source>
        <dbReference type="SAM" id="Phobius"/>
    </source>
</evidence>
<evidence type="ECO:0000256" key="16">
    <source>
        <dbReference type="SAM" id="Coils"/>
    </source>
</evidence>
<protein>
    <recommendedName>
        <fullName evidence="4">non-specific protein-tyrosine kinase</fullName>
        <ecNumber evidence="4">2.7.10.2</ecNumber>
    </recommendedName>
</protein>
<evidence type="ECO:0000256" key="1">
    <source>
        <dbReference type="ARBA" id="ARBA00004429"/>
    </source>
</evidence>
<evidence type="ECO:0000256" key="13">
    <source>
        <dbReference type="ARBA" id="ARBA00023136"/>
    </source>
</evidence>
<keyword evidence="8 17" id="KW-0812">Transmembrane</keyword>
<dbReference type="NCBIfam" id="TIGR01007">
    <property type="entry name" value="eps_fam"/>
    <property type="match status" value="1"/>
</dbReference>